<dbReference type="Proteomes" id="UP001355207">
    <property type="component" value="Chromosome 4"/>
</dbReference>
<keyword evidence="2" id="KW-0963">Cytoplasm</keyword>
<name>A0AAX4JSX9_9TREE</name>
<organism evidence="5 6">
    <name type="scientific">Kwoniella dendrophila CBS 6074</name>
    <dbReference type="NCBI Taxonomy" id="1295534"/>
    <lineage>
        <taxon>Eukaryota</taxon>
        <taxon>Fungi</taxon>
        <taxon>Dikarya</taxon>
        <taxon>Basidiomycota</taxon>
        <taxon>Agaricomycotina</taxon>
        <taxon>Tremellomycetes</taxon>
        <taxon>Tremellales</taxon>
        <taxon>Cryptococcaceae</taxon>
        <taxon>Kwoniella</taxon>
    </lineage>
</organism>
<dbReference type="RefSeq" id="XP_066075258.1">
    <property type="nucleotide sequence ID" value="XM_066219161.1"/>
</dbReference>
<dbReference type="CDD" id="cd14501">
    <property type="entry name" value="PFA-DSP"/>
    <property type="match status" value="1"/>
</dbReference>
<evidence type="ECO:0000256" key="4">
    <source>
        <dbReference type="SAM" id="MobiDB-lite"/>
    </source>
</evidence>
<dbReference type="GeneID" id="91094076"/>
<comment type="subcellular location">
    <subcellularLocation>
        <location evidence="1">Cytoplasm</location>
    </subcellularLocation>
</comment>
<evidence type="ECO:0000256" key="2">
    <source>
        <dbReference type="ARBA" id="ARBA00022490"/>
    </source>
</evidence>
<accession>A0AAX4JSX9</accession>
<proteinExistence type="predicted"/>
<dbReference type="InterPro" id="IPR004861">
    <property type="entry name" value="Siw14-like"/>
</dbReference>
<dbReference type="PANTHER" id="PTHR31126:SF18">
    <property type="entry name" value="PROTEIN-TYROSINE-PHOSPHATASE"/>
    <property type="match status" value="1"/>
</dbReference>
<dbReference type="FunFam" id="3.90.190.10:FF:000035">
    <property type="entry name" value="Tyrosine phosphatase, putative"/>
    <property type="match status" value="1"/>
</dbReference>
<dbReference type="GO" id="GO:0016791">
    <property type="term" value="F:phosphatase activity"/>
    <property type="evidence" value="ECO:0007669"/>
    <property type="project" value="TreeGrafter"/>
</dbReference>
<keyword evidence="6" id="KW-1185">Reference proteome</keyword>
<dbReference type="Gene3D" id="3.90.190.10">
    <property type="entry name" value="Protein tyrosine phosphatase superfamily"/>
    <property type="match status" value="1"/>
</dbReference>
<evidence type="ECO:0008006" key="7">
    <source>
        <dbReference type="Google" id="ProtNLM"/>
    </source>
</evidence>
<reference evidence="5 6" key="1">
    <citation type="submission" date="2024-01" db="EMBL/GenBank/DDBJ databases">
        <title>Comparative genomics of Cryptococcus and Kwoniella reveals pathogenesis evolution and contrasting modes of karyotype evolution via chromosome fusion or intercentromeric recombination.</title>
        <authorList>
            <person name="Coelho M.A."/>
            <person name="David-Palma M."/>
            <person name="Shea T."/>
            <person name="Bowers K."/>
            <person name="McGinley-Smith S."/>
            <person name="Mohammad A.W."/>
            <person name="Gnirke A."/>
            <person name="Yurkov A.M."/>
            <person name="Nowrousian M."/>
            <person name="Sun S."/>
            <person name="Cuomo C.A."/>
            <person name="Heitman J."/>
        </authorList>
    </citation>
    <scope>NUCLEOTIDE SEQUENCE [LARGE SCALE GENOMIC DNA]</scope>
    <source>
        <strain evidence="5 6">CBS 6074</strain>
    </source>
</reference>
<dbReference type="Pfam" id="PF03162">
    <property type="entry name" value="Y_phosphatase2"/>
    <property type="match status" value="1"/>
</dbReference>
<protein>
    <recommendedName>
        <fullName evidence="7">Protein-tyrosine-phosphatase</fullName>
    </recommendedName>
</protein>
<keyword evidence="3" id="KW-0378">Hydrolase</keyword>
<feature type="region of interest" description="Disordered" evidence="4">
    <location>
        <begin position="183"/>
        <end position="230"/>
    </location>
</feature>
<dbReference type="EMBL" id="CP144101">
    <property type="protein sequence ID" value="WWC88495.1"/>
    <property type="molecule type" value="Genomic_DNA"/>
</dbReference>
<dbReference type="InterPro" id="IPR029021">
    <property type="entry name" value="Prot-tyrosine_phosphatase-like"/>
</dbReference>
<sequence>MSKQPPGPALIQVPNLFSIVEPGVYRCATPTAAQIPFLASLNLKTIVSLTPEHPIKPLLTFIRTSGIDFIHLGLNFWRPPGTDWKPVRDEVIKAALEKYVLDIRAHPVLLIDPIGVHQTGCVVGALRMMQGWNFASTLIEYRSHAQSKHRYADEQYIELFDPDLINLPPPHYIPSWWLPYSPKHDDDDSSEEEQEEAKTVYREVNGIVPGQEGAKEHSLNDETPQDIVVQ</sequence>
<evidence type="ECO:0000313" key="6">
    <source>
        <dbReference type="Proteomes" id="UP001355207"/>
    </source>
</evidence>
<gene>
    <name evidence="5" type="ORF">L201_003406</name>
</gene>
<evidence type="ECO:0000256" key="3">
    <source>
        <dbReference type="ARBA" id="ARBA00022801"/>
    </source>
</evidence>
<evidence type="ECO:0000313" key="5">
    <source>
        <dbReference type="EMBL" id="WWC88495.1"/>
    </source>
</evidence>
<dbReference type="PANTHER" id="PTHR31126">
    <property type="entry name" value="TYROSINE-PROTEIN PHOSPHATASE"/>
    <property type="match status" value="1"/>
</dbReference>
<dbReference type="SUPFAM" id="SSF52799">
    <property type="entry name" value="(Phosphotyrosine protein) phosphatases II"/>
    <property type="match status" value="1"/>
</dbReference>
<dbReference type="AlphaFoldDB" id="A0AAX4JSX9"/>
<dbReference type="GO" id="GO:0005737">
    <property type="term" value="C:cytoplasm"/>
    <property type="evidence" value="ECO:0007669"/>
    <property type="project" value="UniProtKB-SubCell"/>
</dbReference>
<evidence type="ECO:0000256" key="1">
    <source>
        <dbReference type="ARBA" id="ARBA00004496"/>
    </source>
</evidence>